<dbReference type="AlphaFoldDB" id="M4CRN9"/>
<accession>M4CRN9</accession>
<reference evidence="1 2" key="1">
    <citation type="journal article" date="2011" name="Nat. Genet.">
        <title>The genome of the mesopolyploid crop species Brassica rapa.</title>
        <authorList>
            <consortium name="Brassica rapa Genome Sequencing Project Consortium"/>
            <person name="Wang X."/>
            <person name="Wang H."/>
            <person name="Wang J."/>
            <person name="Sun R."/>
            <person name="Wu J."/>
            <person name="Liu S."/>
            <person name="Bai Y."/>
            <person name="Mun J.H."/>
            <person name="Bancroft I."/>
            <person name="Cheng F."/>
            <person name="Huang S."/>
            <person name="Li X."/>
            <person name="Hua W."/>
            <person name="Wang J."/>
            <person name="Wang X."/>
            <person name="Freeling M."/>
            <person name="Pires J.C."/>
            <person name="Paterson A.H."/>
            <person name="Chalhoub B."/>
            <person name="Wang B."/>
            <person name="Hayward A."/>
            <person name="Sharpe A.G."/>
            <person name="Park B.S."/>
            <person name="Weisshaar B."/>
            <person name="Liu B."/>
            <person name="Li B."/>
            <person name="Liu B."/>
            <person name="Tong C."/>
            <person name="Song C."/>
            <person name="Duran C."/>
            <person name="Peng C."/>
            <person name="Geng C."/>
            <person name="Koh C."/>
            <person name="Lin C."/>
            <person name="Edwards D."/>
            <person name="Mu D."/>
            <person name="Shen D."/>
            <person name="Soumpourou E."/>
            <person name="Li F."/>
            <person name="Fraser F."/>
            <person name="Conant G."/>
            <person name="Lassalle G."/>
            <person name="King G.J."/>
            <person name="Bonnema G."/>
            <person name="Tang H."/>
            <person name="Wang H."/>
            <person name="Belcram H."/>
            <person name="Zhou H."/>
            <person name="Hirakawa H."/>
            <person name="Abe H."/>
            <person name="Guo H."/>
            <person name="Wang H."/>
            <person name="Jin H."/>
            <person name="Parkin I.A."/>
            <person name="Batley J."/>
            <person name="Kim J.S."/>
            <person name="Just J."/>
            <person name="Li J."/>
            <person name="Xu J."/>
            <person name="Deng J."/>
            <person name="Kim J.A."/>
            <person name="Li J."/>
            <person name="Yu J."/>
            <person name="Meng J."/>
            <person name="Wang J."/>
            <person name="Min J."/>
            <person name="Poulain J."/>
            <person name="Wang J."/>
            <person name="Hatakeyama K."/>
            <person name="Wu K."/>
            <person name="Wang L."/>
            <person name="Fang L."/>
            <person name="Trick M."/>
            <person name="Links M.G."/>
            <person name="Zhao M."/>
            <person name="Jin M."/>
            <person name="Ramchiary N."/>
            <person name="Drou N."/>
            <person name="Berkman P.J."/>
            <person name="Cai Q."/>
            <person name="Huang Q."/>
            <person name="Li R."/>
            <person name="Tabata S."/>
            <person name="Cheng S."/>
            <person name="Zhang S."/>
            <person name="Zhang S."/>
            <person name="Huang S."/>
            <person name="Sato S."/>
            <person name="Sun S."/>
            <person name="Kwon S.J."/>
            <person name="Choi S.R."/>
            <person name="Lee T.H."/>
            <person name="Fan W."/>
            <person name="Zhao X."/>
            <person name="Tan X."/>
            <person name="Xu X."/>
            <person name="Wang Y."/>
            <person name="Qiu Y."/>
            <person name="Yin Y."/>
            <person name="Li Y."/>
            <person name="Du Y."/>
            <person name="Liao Y."/>
            <person name="Lim Y."/>
            <person name="Narusaka Y."/>
            <person name="Wang Y."/>
            <person name="Wang Z."/>
            <person name="Li Z."/>
            <person name="Wang Z."/>
            <person name="Xiong Z."/>
            <person name="Zhang Z."/>
        </authorList>
    </citation>
    <scope>NUCLEOTIDE SEQUENCE [LARGE SCALE GENOMIC DNA]</scope>
    <source>
        <strain evidence="1 2">cv. Chiifu-401-42</strain>
    </source>
</reference>
<name>M4CRN9_BRACM</name>
<protein>
    <submittedName>
        <fullName evidence="1">Uncharacterized protein</fullName>
    </submittedName>
</protein>
<proteinExistence type="predicted"/>
<reference evidence="1" key="3">
    <citation type="submission" date="2023-03" db="UniProtKB">
        <authorList>
            <consortium name="EnsemblPlants"/>
        </authorList>
    </citation>
    <scope>IDENTIFICATION</scope>
    <source>
        <strain evidence="1">cv. Chiifu-401-42</strain>
    </source>
</reference>
<dbReference type="HOGENOM" id="CLU_2200648_0_0_1"/>
<evidence type="ECO:0000313" key="2">
    <source>
        <dbReference type="Proteomes" id="UP000011750"/>
    </source>
</evidence>
<dbReference type="InParanoid" id="M4CRN9"/>
<keyword evidence="2" id="KW-1185">Reference proteome</keyword>
<evidence type="ECO:0000313" key="1">
    <source>
        <dbReference type="EnsemblPlants" id="Bra006880.1-P"/>
    </source>
</evidence>
<dbReference type="Proteomes" id="UP000011750">
    <property type="component" value="Chromosome A09"/>
</dbReference>
<dbReference type="STRING" id="51351.M4CRN9"/>
<dbReference type="EnsemblPlants" id="Bra006880.1">
    <property type="protein sequence ID" value="Bra006880.1-P"/>
    <property type="gene ID" value="Bra006880"/>
</dbReference>
<organism evidence="1 2">
    <name type="scientific">Brassica campestris</name>
    <name type="common">Field mustard</name>
    <dbReference type="NCBI Taxonomy" id="3711"/>
    <lineage>
        <taxon>Eukaryota</taxon>
        <taxon>Viridiplantae</taxon>
        <taxon>Streptophyta</taxon>
        <taxon>Embryophyta</taxon>
        <taxon>Tracheophyta</taxon>
        <taxon>Spermatophyta</taxon>
        <taxon>Magnoliopsida</taxon>
        <taxon>eudicotyledons</taxon>
        <taxon>Gunneridae</taxon>
        <taxon>Pentapetalae</taxon>
        <taxon>rosids</taxon>
        <taxon>malvids</taxon>
        <taxon>Brassicales</taxon>
        <taxon>Brassicaceae</taxon>
        <taxon>Brassiceae</taxon>
        <taxon>Brassica</taxon>
    </lineage>
</organism>
<dbReference type="Gramene" id="Bra006880.1">
    <property type="protein sequence ID" value="Bra006880.1-P"/>
    <property type="gene ID" value="Bra006880"/>
</dbReference>
<sequence>MQVALGRSASDEICHAIFKASKMLHGDDELLIACMPKEEVEKVSSLSQIPLFSYLPLVKATWKDLHCIHLFLGFPVYLLLLFQNASFGYHYSFVQNFQGLQALQYKRL</sequence>
<reference evidence="1 2" key="2">
    <citation type="journal article" date="2018" name="Hortic Res">
        <title>Improved Brassica rapa reference genome by single-molecule sequencing and chromosome conformation capture technologies.</title>
        <authorList>
            <person name="Zhang L."/>
            <person name="Cai X."/>
            <person name="Wu J."/>
            <person name="Liu M."/>
            <person name="Grob S."/>
            <person name="Cheng F."/>
            <person name="Liang J."/>
            <person name="Cai C."/>
            <person name="Liu Z."/>
            <person name="Liu B."/>
            <person name="Wang F."/>
            <person name="Li S."/>
            <person name="Liu F."/>
            <person name="Li X."/>
            <person name="Cheng L."/>
            <person name="Yang W."/>
            <person name="Li M.H."/>
            <person name="Grossniklaus U."/>
            <person name="Zheng H."/>
            <person name="Wang X."/>
        </authorList>
    </citation>
    <scope>NUCLEOTIDE SEQUENCE [LARGE SCALE GENOMIC DNA]</scope>
    <source>
        <strain evidence="1 2">cv. Chiifu-401-42</strain>
    </source>
</reference>